<gene>
    <name evidence="1" type="ORF">C8D91_2962</name>
</gene>
<protein>
    <submittedName>
        <fullName evidence="1">Uncharacterized protein</fullName>
    </submittedName>
</protein>
<dbReference type="Proteomes" id="UP000295724">
    <property type="component" value="Unassembled WGS sequence"/>
</dbReference>
<dbReference type="AlphaFoldDB" id="A0A4R6X8I1"/>
<proteinExistence type="predicted"/>
<comment type="caution">
    <text evidence="1">The sequence shown here is derived from an EMBL/GenBank/DDBJ whole genome shotgun (WGS) entry which is preliminary data.</text>
</comment>
<accession>A0A4R6X8I1</accession>
<sequence length="96" mass="10803">MRIRNELLAISVDGKWKYPVFQFQGNVIIPGINRIIKILCSRDGMFWDACLFLLNKHDALVMDDGTCITPIEGIKSGKNIDLIASLAYGRFDQTAN</sequence>
<name>A0A4R6X8I1_9GAMM</name>
<keyword evidence="2" id="KW-1185">Reference proteome</keyword>
<evidence type="ECO:0000313" key="1">
    <source>
        <dbReference type="EMBL" id="TDR14299.1"/>
    </source>
</evidence>
<reference evidence="1 2" key="1">
    <citation type="submission" date="2019-03" db="EMBL/GenBank/DDBJ databases">
        <title>Genomic Encyclopedia of Type Strains, Phase IV (KMG-IV): sequencing the most valuable type-strain genomes for metagenomic binning, comparative biology and taxonomic classification.</title>
        <authorList>
            <person name="Goeker M."/>
        </authorList>
    </citation>
    <scope>NUCLEOTIDE SEQUENCE [LARGE SCALE GENOMIC DNA]</scope>
    <source>
        <strain evidence="1 2">DSM 25488</strain>
    </source>
</reference>
<evidence type="ECO:0000313" key="2">
    <source>
        <dbReference type="Proteomes" id="UP000295724"/>
    </source>
</evidence>
<dbReference type="EMBL" id="SNZB01000016">
    <property type="protein sequence ID" value="TDR14299.1"/>
    <property type="molecule type" value="Genomic_DNA"/>
</dbReference>
<organism evidence="1 2">
    <name type="scientific">Marinicella litoralis</name>
    <dbReference type="NCBI Taxonomy" id="644220"/>
    <lineage>
        <taxon>Bacteria</taxon>
        <taxon>Pseudomonadati</taxon>
        <taxon>Pseudomonadota</taxon>
        <taxon>Gammaproteobacteria</taxon>
        <taxon>Lysobacterales</taxon>
        <taxon>Marinicellaceae</taxon>
        <taxon>Marinicella</taxon>
    </lineage>
</organism>